<dbReference type="EMBL" id="BMIO01000011">
    <property type="protein sequence ID" value="GGD52290.1"/>
    <property type="molecule type" value="Genomic_DNA"/>
</dbReference>
<reference evidence="1 2" key="1">
    <citation type="journal article" date="2014" name="Int. J. Syst. Evol. Microbiol.">
        <title>Complete genome sequence of Corynebacterium casei LMG S-19264T (=DSM 44701T), isolated from a smear-ripened cheese.</title>
        <authorList>
            <consortium name="US DOE Joint Genome Institute (JGI-PGF)"/>
            <person name="Walter F."/>
            <person name="Albersmeier A."/>
            <person name="Kalinowski J."/>
            <person name="Ruckert C."/>
        </authorList>
    </citation>
    <scope>NUCLEOTIDE SEQUENCE [LARGE SCALE GENOMIC DNA]</scope>
    <source>
        <strain evidence="1 2">CGMCC 1.15358</strain>
    </source>
</reference>
<proteinExistence type="predicted"/>
<name>A0A916YMX1_9SPHN</name>
<accession>A0A916YMX1</accession>
<comment type="caution">
    <text evidence="1">The sequence shown here is derived from an EMBL/GenBank/DDBJ whole genome shotgun (WGS) entry which is preliminary data.</text>
</comment>
<dbReference type="RefSeq" id="WP_172807441.1">
    <property type="nucleotide sequence ID" value="NZ_BMIO01000011.1"/>
</dbReference>
<organism evidence="1 2">
    <name type="scientific">Croceicoccus pelagius</name>
    <dbReference type="NCBI Taxonomy" id="1703341"/>
    <lineage>
        <taxon>Bacteria</taxon>
        <taxon>Pseudomonadati</taxon>
        <taxon>Pseudomonadota</taxon>
        <taxon>Alphaproteobacteria</taxon>
        <taxon>Sphingomonadales</taxon>
        <taxon>Erythrobacteraceae</taxon>
        <taxon>Croceicoccus</taxon>
    </lineage>
</organism>
<evidence type="ECO:0000313" key="1">
    <source>
        <dbReference type="EMBL" id="GGD52290.1"/>
    </source>
</evidence>
<protein>
    <submittedName>
        <fullName evidence="1">Uncharacterized protein</fullName>
    </submittedName>
</protein>
<gene>
    <name evidence="1" type="ORF">GCM10010989_27970</name>
</gene>
<evidence type="ECO:0000313" key="2">
    <source>
        <dbReference type="Proteomes" id="UP000598997"/>
    </source>
</evidence>
<dbReference type="AlphaFoldDB" id="A0A916YMX1"/>
<sequence>MSTEETSRPEQRPRAIFSNADFPMLKTAVAHYARTCEDPAEANRYANLLHRLGRAG</sequence>
<dbReference type="Proteomes" id="UP000598997">
    <property type="component" value="Unassembled WGS sequence"/>
</dbReference>
<keyword evidence="2" id="KW-1185">Reference proteome</keyword>